<name>A0A8H3FKZ8_9LECA</name>
<accession>A0A8H3FKZ8</accession>
<dbReference type="AlphaFoldDB" id="A0A8H3FKZ8"/>
<evidence type="ECO:0000313" key="3">
    <source>
        <dbReference type="EMBL" id="CAF9926464.1"/>
    </source>
</evidence>
<evidence type="ECO:0000256" key="2">
    <source>
        <dbReference type="SAM" id="MobiDB-lite"/>
    </source>
</evidence>
<proteinExistence type="predicted"/>
<feature type="coiled-coil region" evidence="1">
    <location>
        <begin position="125"/>
        <end position="173"/>
    </location>
</feature>
<keyword evidence="1" id="KW-0175">Coiled coil</keyword>
<dbReference type="Proteomes" id="UP000664203">
    <property type="component" value="Unassembled WGS sequence"/>
</dbReference>
<gene>
    <name evidence="3" type="ORF">ALECFALPRED_003450</name>
</gene>
<reference evidence="3" key="1">
    <citation type="submission" date="2021-03" db="EMBL/GenBank/DDBJ databases">
        <authorList>
            <person name="Tagirdzhanova G."/>
        </authorList>
    </citation>
    <scope>NUCLEOTIDE SEQUENCE</scope>
</reference>
<feature type="coiled-coil region" evidence="1">
    <location>
        <begin position="12"/>
        <end position="50"/>
    </location>
</feature>
<keyword evidence="4" id="KW-1185">Reference proteome</keyword>
<evidence type="ECO:0000256" key="1">
    <source>
        <dbReference type="SAM" id="Coils"/>
    </source>
</evidence>
<dbReference type="EMBL" id="CAJPDR010000214">
    <property type="protein sequence ID" value="CAF9926464.1"/>
    <property type="molecule type" value="Genomic_DNA"/>
</dbReference>
<organism evidence="3 4">
    <name type="scientific">Alectoria fallacina</name>
    <dbReference type="NCBI Taxonomy" id="1903189"/>
    <lineage>
        <taxon>Eukaryota</taxon>
        <taxon>Fungi</taxon>
        <taxon>Dikarya</taxon>
        <taxon>Ascomycota</taxon>
        <taxon>Pezizomycotina</taxon>
        <taxon>Lecanoromycetes</taxon>
        <taxon>OSLEUM clade</taxon>
        <taxon>Lecanoromycetidae</taxon>
        <taxon>Lecanorales</taxon>
        <taxon>Lecanorineae</taxon>
        <taxon>Parmeliaceae</taxon>
        <taxon>Alectoria</taxon>
    </lineage>
</organism>
<protein>
    <submittedName>
        <fullName evidence="3">Uncharacterized protein</fullName>
    </submittedName>
</protein>
<feature type="region of interest" description="Disordered" evidence="2">
    <location>
        <begin position="192"/>
        <end position="234"/>
    </location>
</feature>
<evidence type="ECO:0000313" key="4">
    <source>
        <dbReference type="Proteomes" id="UP000664203"/>
    </source>
</evidence>
<dbReference type="OrthoDB" id="10598409at2759"/>
<sequence length="234" mass="27287">MFTETKTSQQLYEDEKLRNTLLKKKLVRLEIKFEREKARLKAELKREEEICEVTFEQLDRLKMSFEIIKGKLDAHIEQLQTSLNDVDRPRSSGDKEFEELQARIKLLEDADQTSRSKLDECYIELSNAKRDLVDLKTTNRRLEMMNRMQKNIYEVLELQSHRAEIEYEDHKNVHEDDSLVKLGKTLVMPQIQSDTFPTNPTPTTQAVGSRSWSPIIPPPPSTDPVKAQMSPAEI</sequence>
<comment type="caution">
    <text evidence="3">The sequence shown here is derived from an EMBL/GenBank/DDBJ whole genome shotgun (WGS) entry which is preliminary data.</text>
</comment>
<feature type="compositionally biased region" description="Polar residues" evidence="2">
    <location>
        <begin position="192"/>
        <end position="212"/>
    </location>
</feature>